<keyword evidence="6 11" id="KW-0067">ATP-binding</keyword>
<dbReference type="GO" id="GO:0005886">
    <property type="term" value="C:plasma membrane"/>
    <property type="evidence" value="ECO:0007669"/>
    <property type="project" value="UniProtKB-SubCell"/>
</dbReference>
<dbReference type="RefSeq" id="WP_141867620.1">
    <property type="nucleotide sequence ID" value="NZ_BAABAN010000001.1"/>
</dbReference>
<keyword evidence="2" id="KW-0813">Transport</keyword>
<feature type="domain" description="ABC transporter" evidence="10">
    <location>
        <begin position="6"/>
        <end position="241"/>
    </location>
</feature>
<evidence type="ECO:0000259" key="10">
    <source>
        <dbReference type="PROSITE" id="PS50893"/>
    </source>
</evidence>
<comment type="subcellular location">
    <subcellularLocation>
        <location evidence="1">Cell membrane</location>
        <topology evidence="1">Peripheral membrane protein</topology>
    </subcellularLocation>
</comment>
<reference evidence="11 12" key="1">
    <citation type="submission" date="2019-06" db="EMBL/GenBank/DDBJ databases">
        <title>Sequencing the genomes of 1000 actinobacteria strains.</title>
        <authorList>
            <person name="Klenk H.-P."/>
        </authorList>
    </citation>
    <scope>NUCLEOTIDE SEQUENCE [LARGE SCALE GENOMIC DNA]</scope>
    <source>
        <strain evidence="11 12">DSM 24083</strain>
    </source>
</reference>
<keyword evidence="12" id="KW-1185">Reference proteome</keyword>
<evidence type="ECO:0000256" key="6">
    <source>
        <dbReference type="ARBA" id="ARBA00022840"/>
    </source>
</evidence>
<proteinExistence type="predicted"/>
<evidence type="ECO:0000256" key="7">
    <source>
        <dbReference type="ARBA" id="ARBA00023004"/>
    </source>
</evidence>
<dbReference type="OrthoDB" id="5296765at2"/>
<keyword evidence="8" id="KW-0406">Ion transport</keyword>
<evidence type="ECO:0000256" key="5">
    <source>
        <dbReference type="ARBA" id="ARBA00022741"/>
    </source>
</evidence>
<dbReference type="EMBL" id="VFOU01000003">
    <property type="protein sequence ID" value="TQL71770.1"/>
    <property type="molecule type" value="Genomic_DNA"/>
</dbReference>
<dbReference type="PROSITE" id="PS50893">
    <property type="entry name" value="ABC_TRANSPORTER_2"/>
    <property type="match status" value="1"/>
</dbReference>
<dbReference type="InterPro" id="IPR027417">
    <property type="entry name" value="P-loop_NTPase"/>
</dbReference>
<organism evidence="11 12">
    <name type="scientific">Enteractinococcus coprophilus</name>
    <dbReference type="NCBI Taxonomy" id="1027633"/>
    <lineage>
        <taxon>Bacteria</taxon>
        <taxon>Bacillati</taxon>
        <taxon>Actinomycetota</taxon>
        <taxon>Actinomycetes</taxon>
        <taxon>Micrococcales</taxon>
        <taxon>Micrococcaceae</taxon>
    </lineage>
</organism>
<dbReference type="FunFam" id="3.40.50.300:FF:000134">
    <property type="entry name" value="Iron-enterobactin ABC transporter ATP-binding protein"/>
    <property type="match status" value="1"/>
</dbReference>
<dbReference type="InterPro" id="IPR017871">
    <property type="entry name" value="ABC_transporter-like_CS"/>
</dbReference>
<name>A0A543AGS1_9MICC</name>
<evidence type="ECO:0000256" key="8">
    <source>
        <dbReference type="ARBA" id="ARBA00023065"/>
    </source>
</evidence>
<dbReference type="InterPro" id="IPR003439">
    <property type="entry name" value="ABC_transporter-like_ATP-bd"/>
</dbReference>
<dbReference type="Gene3D" id="3.40.50.300">
    <property type="entry name" value="P-loop containing nucleotide triphosphate hydrolases"/>
    <property type="match status" value="1"/>
</dbReference>
<keyword evidence="4" id="KW-0410">Iron transport</keyword>
<gene>
    <name evidence="11" type="ORF">FB556_2272</name>
</gene>
<dbReference type="Pfam" id="PF00005">
    <property type="entry name" value="ABC_tran"/>
    <property type="match status" value="1"/>
</dbReference>
<dbReference type="AlphaFoldDB" id="A0A543AGS1"/>
<dbReference type="GO" id="GO:0016887">
    <property type="term" value="F:ATP hydrolysis activity"/>
    <property type="evidence" value="ECO:0007669"/>
    <property type="project" value="InterPro"/>
</dbReference>
<evidence type="ECO:0000313" key="12">
    <source>
        <dbReference type="Proteomes" id="UP000319746"/>
    </source>
</evidence>
<dbReference type="GO" id="GO:0006826">
    <property type="term" value="P:iron ion transport"/>
    <property type="evidence" value="ECO:0007669"/>
    <property type="project" value="UniProtKB-KW"/>
</dbReference>
<dbReference type="SMART" id="SM00382">
    <property type="entry name" value="AAA"/>
    <property type="match status" value="1"/>
</dbReference>
<keyword evidence="9" id="KW-0472">Membrane</keyword>
<dbReference type="InterPro" id="IPR051535">
    <property type="entry name" value="Siderophore_ABC-ATPase"/>
</dbReference>
<comment type="caution">
    <text evidence="11">The sequence shown here is derived from an EMBL/GenBank/DDBJ whole genome shotgun (WGS) entry which is preliminary data.</text>
</comment>
<dbReference type="SUPFAM" id="SSF52540">
    <property type="entry name" value="P-loop containing nucleoside triphosphate hydrolases"/>
    <property type="match status" value="1"/>
</dbReference>
<dbReference type="GO" id="GO:0005524">
    <property type="term" value="F:ATP binding"/>
    <property type="evidence" value="ECO:0007669"/>
    <property type="project" value="UniProtKB-KW"/>
</dbReference>
<evidence type="ECO:0000256" key="9">
    <source>
        <dbReference type="ARBA" id="ARBA00023136"/>
    </source>
</evidence>
<dbReference type="InterPro" id="IPR003593">
    <property type="entry name" value="AAA+_ATPase"/>
</dbReference>
<dbReference type="PANTHER" id="PTHR42771">
    <property type="entry name" value="IRON(3+)-HYDROXAMATE IMPORT ATP-BINDING PROTEIN FHUC"/>
    <property type="match status" value="1"/>
</dbReference>
<keyword evidence="3" id="KW-1003">Cell membrane</keyword>
<protein>
    <submittedName>
        <fullName evidence="11">Iron complex transport system ATP-binding protein</fullName>
    </submittedName>
</protein>
<evidence type="ECO:0000313" key="11">
    <source>
        <dbReference type="EMBL" id="TQL71770.1"/>
    </source>
</evidence>
<dbReference type="CDD" id="cd03214">
    <property type="entry name" value="ABC_Iron-Siderophores_B12_Hemin"/>
    <property type="match status" value="1"/>
</dbReference>
<keyword evidence="7" id="KW-0408">Iron</keyword>
<evidence type="ECO:0000256" key="1">
    <source>
        <dbReference type="ARBA" id="ARBA00004202"/>
    </source>
</evidence>
<dbReference type="PROSITE" id="PS00211">
    <property type="entry name" value="ABC_TRANSPORTER_1"/>
    <property type="match status" value="1"/>
</dbReference>
<evidence type="ECO:0000256" key="2">
    <source>
        <dbReference type="ARBA" id="ARBA00022448"/>
    </source>
</evidence>
<evidence type="ECO:0000256" key="3">
    <source>
        <dbReference type="ARBA" id="ARBA00022475"/>
    </source>
</evidence>
<accession>A0A543AGS1</accession>
<evidence type="ECO:0000256" key="4">
    <source>
        <dbReference type="ARBA" id="ARBA00022496"/>
    </source>
</evidence>
<dbReference type="Proteomes" id="UP000319746">
    <property type="component" value="Unassembled WGS sequence"/>
</dbReference>
<dbReference type="PANTHER" id="PTHR42771:SF2">
    <property type="entry name" value="IRON(3+)-HYDROXAMATE IMPORT ATP-BINDING PROTEIN FHUC"/>
    <property type="match status" value="1"/>
</dbReference>
<sequence>MTYNLLAARGLTVGYGATPVIHDLDFDVPQGRFTAIVGPNGCGKSTLVKSLARVLATEPGMVTLDGKHVQAYRPRRLAQRVALLPQHPTVPEGVTVRGLVARGRYPYHGALRQWSPQDTPAIDQALNDTGLTELADMPVAALSGGQRQRAWLAMVLAQQTDYVLLDEPTSFLDIAHQVDVLRLCRNISNQGRTVVAVLHDLNQAARYADDLVVMRDGAIVAHGRSDTTLTSSLVSDVFGLDSMIGVDPCSGTPMVVPVAD</sequence>
<keyword evidence="5" id="KW-0547">Nucleotide-binding</keyword>